<dbReference type="CDD" id="cd00887">
    <property type="entry name" value="MoeA"/>
    <property type="match status" value="1"/>
</dbReference>
<comment type="pathway">
    <text evidence="2 6">Cofactor biosynthesis; molybdopterin biosynthesis.</text>
</comment>
<dbReference type="SMART" id="SM00852">
    <property type="entry name" value="MoCF_biosynth"/>
    <property type="match status" value="1"/>
</dbReference>
<dbReference type="EC" id="2.10.1.1" evidence="6"/>
<dbReference type="Pfam" id="PF03453">
    <property type="entry name" value="MoeA_N"/>
    <property type="match status" value="1"/>
</dbReference>
<dbReference type="SUPFAM" id="SSF63867">
    <property type="entry name" value="MoeA C-terminal domain-like"/>
    <property type="match status" value="1"/>
</dbReference>
<dbReference type="SUPFAM" id="SSF63882">
    <property type="entry name" value="MoeA N-terminal region -like"/>
    <property type="match status" value="1"/>
</dbReference>
<dbReference type="InterPro" id="IPR008284">
    <property type="entry name" value="MoCF_biosynth_CS"/>
</dbReference>
<dbReference type="Gene3D" id="2.40.340.10">
    <property type="entry name" value="MoeA, C-terminal, domain IV"/>
    <property type="match status" value="1"/>
</dbReference>
<keyword evidence="6" id="KW-0808">Transferase</keyword>
<gene>
    <name evidence="8" type="ORF">OLW01_09465</name>
</gene>
<dbReference type="Pfam" id="PF03454">
    <property type="entry name" value="MoeA_C"/>
    <property type="match status" value="1"/>
</dbReference>
<dbReference type="EMBL" id="CP109965">
    <property type="protein sequence ID" value="WAJ69406.1"/>
    <property type="molecule type" value="Genomic_DNA"/>
</dbReference>
<dbReference type="PANTHER" id="PTHR10192:SF5">
    <property type="entry name" value="GEPHYRIN"/>
    <property type="match status" value="1"/>
</dbReference>
<keyword evidence="6" id="KW-0500">Molybdenum</keyword>
<comment type="catalytic activity">
    <reaction evidence="5">
        <text>adenylyl-molybdopterin + molybdate = Mo-molybdopterin + AMP + H(+)</text>
        <dbReference type="Rhea" id="RHEA:35047"/>
        <dbReference type="ChEBI" id="CHEBI:15378"/>
        <dbReference type="ChEBI" id="CHEBI:36264"/>
        <dbReference type="ChEBI" id="CHEBI:62727"/>
        <dbReference type="ChEBI" id="CHEBI:71302"/>
        <dbReference type="ChEBI" id="CHEBI:456215"/>
        <dbReference type="EC" id="2.10.1.1"/>
    </reaction>
</comment>
<dbReference type="PROSITE" id="PS01079">
    <property type="entry name" value="MOCF_BIOSYNTHESIS_2"/>
    <property type="match status" value="1"/>
</dbReference>
<dbReference type="SUPFAM" id="SSF53218">
    <property type="entry name" value="Molybdenum cofactor biosynthesis proteins"/>
    <property type="match status" value="1"/>
</dbReference>
<keyword evidence="6" id="KW-0479">Metal-binding</keyword>
<comment type="similarity">
    <text evidence="3 6">Belongs to the MoeA family.</text>
</comment>
<evidence type="ECO:0000256" key="2">
    <source>
        <dbReference type="ARBA" id="ARBA00005046"/>
    </source>
</evidence>
<sequence>MIHCDSQPLLPLEDALTQMLTLTKPIKRNLTKTISESQGCILAEDIVSPINVPPYDNSAMDGYAIAIKPDTLKYKVVGKALAGQPYQHKIVPGECIRIMTGAVIPEGANTVVMQENAKRLEQHIELSEIAPANQNIRLMGDDIQQGHKVLAKGQLLRAVDIGLLASLGIAQVSVFEPIKVGVFTTGDELKQPGELLSAGQIYDSNRPMLKALLNHAYIQVVDLGVIADDFSAIEQAFITLSNRCDAIVSCGGVSVGDADYTKQVIDKIGEINFWKLAIKPGKPFAFGKINQALFLGLPGNPVSSYVTFEQLVKPALSHLAGQQPEPKVRLSLPVSGTLRKRPGRKDFQRARLIRKNNIVVAVEPAGKQSSGVLSSVAYADCYIVLEAEQGHVGDGEHVNVELFK</sequence>
<evidence type="ECO:0000256" key="5">
    <source>
        <dbReference type="ARBA" id="ARBA00047317"/>
    </source>
</evidence>
<comment type="function">
    <text evidence="1 6">Catalyzes the insertion of molybdate into adenylated molybdopterin with the concomitant release of AMP.</text>
</comment>
<keyword evidence="4 6" id="KW-0501">Molybdenum cofactor biosynthesis</keyword>
<evidence type="ECO:0000256" key="4">
    <source>
        <dbReference type="ARBA" id="ARBA00023150"/>
    </source>
</evidence>
<dbReference type="InterPro" id="IPR036688">
    <property type="entry name" value="MoeA_C_domain_IV_sf"/>
</dbReference>
<evidence type="ECO:0000313" key="9">
    <source>
        <dbReference type="Proteomes" id="UP001163726"/>
    </source>
</evidence>
<organism evidence="8 9">
    <name type="scientific">Catenovulum adriaticum</name>
    <dbReference type="NCBI Taxonomy" id="2984846"/>
    <lineage>
        <taxon>Bacteria</taxon>
        <taxon>Pseudomonadati</taxon>
        <taxon>Pseudomonadota</taxon>
        <taxon>Gammaproteobacteria</taxon>
        <taxon>Alteromonadales</taxon>
        <taxon>Alteromonadaceae</taxon>
        <taxon>Catenovulum</taxon>
    </lineage>
</organism>
<evidence type="ECO:0000256" key="1">
    <source>
        <dbReference type="ARBA" id="ARBA00002901"/>
    </source>
</evidence>
<dbReference type="PANTHER" id="PTHR10192">
    <property type="entry name" value="MOLYBDOPTERIN BIOSYNTHESIS PROTEIN"/>
    <property type="match status" value="1"/>
</dbReference>
<comment type="cofactor">
    <cofactor evidence="6">
        <name>Mg(2+)</name>
        <dbReference type="ChEBI" id="CHEBI:18420"/>
    </cofactor>
</comment>
<dbReference type="InterPro" id="IPR005110">
    <property type="entry name" value="MoeA_linker/N"/>
</dbReference>
<dbReference type="RefSeq" id="WP_268073624.1">
    <property type="nucleotide sequence ID" value="NZ_CP109965.1"/>
</dbReference>
<dbReference type="InterPro" id="IPR038987">
    <property type="entry name" value="MoeA-like"/>
</dbReference>
<evidence type="ECO:0000256" key="3">
    <source>
        <dbReference type="ARBA" id="ARBA00010763"/>
    </source>
</evidence>
<accession>A0ABY7AL71</accession>
<dbReference type="Gene3D" id="3.40.980.10">
    <property type="entry name" value="MoaB/Mog-like domain"/>
    <property type="match status" value="1"/>
</dbReference>
<dbReference type="Gene3D" id="3.90.105.10">
    <property type="entry name" value="Molybdopterin biosynthesis moea protein, domain 2"/>
    <property type="match status" value="1"/>
</dbReference>
<proteinExistence type="inferred from homology"/>
<protein>
    <recommendedName>
        <fullName evidence="6">Molybdopterin molybdenumtransferase</fullName>
        <ecNumber evidence="6">2.10.1.1</ecNumber>
    </recommendedName>
</protein>
<evidence type="ECO:0000256" key="6">
    <source>
        <dbReference type="RuleBase" id="RU365090"/>
    </source>
</evidence>
<reference evidence="8" key="1">
    <citation type="submission" date="2022-10" db="EMBL/GenBank/DDBJ databases">
        <title>Catenovulum adriacola sp. nov. isolated in the Harbour of Susak.</title>
        <authorList>
            <person name="Schoch T."/>
            <person name="Reich S.J."/>
            <person name="Stoeferle S."/>
            <person name="Flaiz M."/>
            <person name="Kazda M."/>
            <person name="Riedel C.U."/>
            <person name="Duerre P."/>
        </authorList>
    </citation>
    <scope>NUCLEOTIDE SEQUENCE</scope>
    <source>
        <strain evidence="8">TS8</strain>
    </source>
</reference>
<name>A0ABY7AL71_9ALTE</name>
<keyword evidence="6" id="KW-0460">Magnesium</keyword>
<dbReference type="InterPro" id="IPR001453">
    <property type="entry name" value="MoaB/Mog_dom"/>
</dbReference>
<keyword evidence="9" id="KW-1185">Reference proteome</keyword>
<dbReference type="InterPro" id="IPR036425">
    <property type="entry name" value="MoaB/Mog-like_dom_sf"/>
</dbReference>
<dbReference type="Gene3D" id="2.170.190.11">
    <property type="entry name" value="Molybdopterin biosynthesis moea protein, domain 3"/>
    <property type="match status" value="1"/>
</dbReference>
<dbReference type="Proteomes" id="UP001163726">
    <property type="component" value="Chromosome"/>
</dbReference>
<dbReference type="NCBIfam" id="TIGR00177">
    <property type="entry name" value="molyb_syn"/>
    <property type="match status" value="1"/>
</dbReference>
<dbReference type="InterPro" id="IPR036135">
    <property type="entry name" value="MoeA_linker/N_sf"/>
</dbReference>
<dbReference type="NCBIfam" id="NF045515">
    <property type="entry name" value="Glp_gephyrin"/>
    <property type="match status" value="1"/>
</dbReference>
<feature type="domain" description="MoaB/Mog" evidence="7">
    <location>
        <begin position="181"/>
        <end position="318"/>
    </location>
</feature>
<dbReference type="InterPro" id="IPR005111">
    <property type="entry name" value="MoeA_C_domain_IV"/>
</dbReference>
<evidence type="ECO:0000313" key="8">
    <source>
        <dbReference type="EMBL" id="WAJ69406.1"/>
    </source>
</evidence>
<dbReference type="Pfam" id="PF00994">
    <property type="entry name" value="MoCF_biosynth"/>
    <property type="match status" value="1"/>
</dbReference>
<evidence type="ECO:0000259" key="7">
    <source>
        <dbReference type="SMART" id="SM00852"/>
    </source>
</evidence>